<keyword evidence="2" id="KW-1133">Transmembrane helix</keyword>
<feature type="transmembrane region" description="Helical" evidence="2">
    <location>
        <begin position="38"/>
        <end position="60"/>
    </location>
</feature>
<protein>
    <submittedName>
        <fullName evidence="3">Oidioi.mRNA.OKI2018_I69.PAR.g9385.t1.cds</fullName>
    </submittedName>
</protein>
<evidence type="ECO:0000256" key="1">
    <source>
        <dbReference type="SAM" id="MobiDB-lite"/>
    </source>
</evidence>
<evidence type="ECO:0000313" key="3">
    <source>
        <dbReference type="EMBL" id="CAG5079823.1"/>
    </source>
</evidence>
<keyword evidence="2" id="KW-0472">Membrane</keyword>
<organism evidence="3 4">
    <name type="scientific">Oikopleura dioica</name>
    <name type="common">Tunicate</name>
    <dbReference type="NCBI Taxonomy" id="34765"/>
    <lineage>
        <taxon>Eukaryota</taxon>
        <taxon>Metazoa</taxon>
        <taxon>Chordata</taxon>
        <taxon>Tunicata</taxon>
        <taxon>Appendicularia</taxon>
        <taxon>Copelata</taxon>
        <taxon>Oikopleuridae</taxon>
        <taxon>Oikopleura</taxon>
    </lineage>
</organism>
<evidence type="ECO:0000256" key="2">
    <source>
        <dbReference type="SAM" id="Phobius"/>
    </source>
</evidence>
<proteinExistence type="predicted"/>
<evidence type="ECO:0000313" key="4">
    <source>
        <dbReference type="Proteomes" id="UP001158576"/>
    </source>
</evidence>
<dbReference type="Proteomes" id="UP001158576">
    <property type="component" value="Chromosome PAR"/>
</dbReference>
<sequence length="224" mass="23942">MDLAVEDKNEELQHQDEQGECDDFQEVKDSKNRRLLKIGGAIAITVILLISIIVPCAVLLGDSEPATTAPAPTTSSNVPNSTSTMSTITPTKSTTTPTTARTTTTTTKSISENLTTKRFNTTENFETTGSETNLFQTTAQLPLPDVNQCIDFCGRLSELDSCDGGLGPEDVSICPSRDHDCFACSQGCFFALNGLGPNICAEILAGHESQEIQHLCNGLGCFDS</sequence>
<accession>A0ABN7RSU5</accession>
<keyword evidence="2" id="KW-0812">Transmembrane</keyword>
<gene>
    <name evidence="3" type="ORF">OKIOD_LOCUS943</name>
</gene>
<dbReference type="EMBL" id="OU015568">
    <property type="protein sequence ID" value="CAG5079823.1"/>
    <property type="molecule type" value="Genomic_DNA"/>
</dbReference>
<name>A0ABN7RSU5_OIKDI</name>
<keyword evidence="4" id="KW-1185">Reference proteome</keyword>
<reference evidence="3 4" key="1">
    <citation type="submission" date="2021-04" db="EMBL/GenBank/DDBJ databases">
        <authorList>
            <person name="Bliznina A."/>
        </authorList>
    </citation>
    <scope>NUCLEOTIDE SEQUENCE [LARGE SCALE GENOMIC DNA]</scope>
</reference>
<feature type="region of interest" description="Disordered" evidence="1">
    <location>
        <begin position="67"/>
        <end position="105"/>
    </location>
</feature>